<dbReference type="Gene3D" id="3.20.20.100">
    <property type="entry name" value="NADP-dependent oxidoreductase domain"/>
    <property type="match status" value="1"/>
</dbReference>
<dbReference type="PROSITE" id="PS00062">
    <property type="entry name" value="ALDOKETO_REDUCTASE_2"/>
    <property type="match status" value="1"/>
</dbReference>
<dbReference type="GO" id="GO:0016491">
    <property type="term" value="F:oxidoreductase activity"/>
    <property type="evidence" value="ECO:0007669"/>
    <property type="project" value="UniProtKB-KW"/>
</dbReference>
<sequence length="281" mass="32277">MNDVKRVIPFNDLKKIGDDKVTAVGMGTWGIGGRERADYSRDKESVEALRYGLDLGINLIDTAEFYGAGHSEEIVGNAIKEYERDSIFIISKVWPTNFGYEKAKKAARNSAKRLGTYIDLYLLHWPIDDFERIKETLWALEDLVDEGIIRYIGVSNFDLELLKRSQEVMRKHEIVANQVKYSLMDRRVERTGLLEYMKKENIALIAYTPLEKGQLARNPCLAKIGEKYSKTAAQVALNYLIWHENVIAIPKTSNKEHLKENFGAMGWRLSKEDLKRARECV</sequence>
<dbReference type="PANTHER" id="PTHR43638">
    <property type="entry name" value="OXIDOREDUCTASE, ALDO/KETO REDUCTASE FAMILY PROTEIN"/>
    <property type="match status" value="1"/>
</dbReference>
<dbReference type="SUPFAM" id="SSF51430">
    <property type="entry name" value="NAD(P)-linked oxidoreductase"/>
    <property type="match status" value="1"/>
</dbReference>
<proteinExistence type="predicted"/>
<reference evidence="2 3" key="1">
    <citation type="journal article" date="2016" name="Genome Announc.">
        <title>Complete genome sequence of the hyperthermophilic and piezophilic archaeon Thermococcus barophilus Ch5, capable of growth at the expense of hydrogenogenesis from carbon monoxide and formate.</title>
        <authorList>
            <person name="Oger P."/>
            <person name="Sokolova T.G."/>
            <person name="Kozhevnikova D.A."/>
            <person name="Taranov E.A."/>
            <person name="Vannier P."/>
            <person name="Lee H.S."/>
            <person name="Kwon K.K."/>
            <person name="Kang S.G."/>
            <person name="Lee J.H."/>
            <person name="Bonch-Osmolovskaya E.A."/>
            <person name="Lebedinsky A.V."/>
        </authorList>
    </citation>
    <scope>NUCLEOTIDE SEQUENCE [LARGE SCALE GENOMIC DNA]</scope>
    <source>
        <strain evidence="3">Ch5</strain>
    </source>
</reference>
<dbReference type="PIRSF" id="PIRSF000097">
    <property type="entry name" value="AKR"/>
    <property type="match status" value="1"/>
</dbReference>
<name>A0A0S1X8T8_THEBA</name>
<organism evidence="2 3">
    <name type="scientific">Thermococcus barophilus</name>
    <dbReference type="NCBI Taxonomy" id="55802"/>
    <lineage>
        <taxon>Archaea</taxon>
        <taxon>Methanobacteriati</taxon>
        <taxon>Methanobacteriota</taxon>
        <taxon>Thermococci</taxon>
        <taxon>Thermococcales</taxon>
        <taxon>Thermococcaceae</taxon>
        <taxon>Thermococcus</taxon>
    </lineage>
</organism>
<protein>
    <submittedName>
        <fullName evidence="2">2,5-diketo-D-gluconic acid reductase</fullName>
        <ecNumber evidence="2">1.1.1.21</ecNumber>
    </submittedName>
</protein>
<evidence type="ECO:0000259" key="1">
    <source>
        <dbReference type="Pfam" id="PF00248"/>
    </source>
</evidence>
<dbReference type="STRING" id="55802.TBCH5v1_0216"/>
<dbReference type="Pfam" id="PF00248">
    <property type="entry name" value="Aldo_ket_red"/>
    <property type="match status" value="1"/>
</dbReference>
<dbReference type="PANTHER" id="PTHR43638:SF3">
    <property type="entry name" value="ALDEHYDE REDUCTASE"/>
    <property type="match status" value="1"/>
</dbReference>
<dbReference type="EMBL" id="CP013050">
    <property type="protein sequence ID" value="ALM74194.1"/>
    <property type="molecule type" value="Genomic_DNA"/>
</dbReference>
<accession>A0A0S1X8T8</accession>
<dbReference type="PATRIC" id="fig|55802.8.peg.213"/>
<feature type="domain" description="NADP-dependent oxidoreductase" evidence="1">
    <location>
        <begin position="24"/>
        <end position="280"/>
    </location>
</feature>
<dbReference type="InterPro" id="IPR020471">
    <property type="entry name" value="AKR"/>
</dbReference>
<dbReference type="AlphaFoldDB" id="A0A0S1X8T8"/>
<gene>
    <name evidence="2" type="ORF">TBCH5v1_0216</name>
</gene>
<dbReference type="PRINTS" id="PR00069">
    <property type="entry name" value="ALDKETRDTASE"/>
</dbReference>
<dbReference type="Proteomes" id="UP000066042">
    <property type="component" value="Chromosome"/>
</dbReference>
<evidence type="ECO:0000313" key="2">
    <source>
        <dbReference type="EMBL" id="ALM74194.1"/>
    </source>
</evidence>
<dbReference type="CDD" id="cd19072">
    <property type="entry name" value="AKR_AKR3F1-like"/>
    <property type="match status" value="1"/>
</dbReference>
<dbReference type="EC" id="1.1.1.21" evidence="2"/>
<dbReference type="InterPro" id="IPR023210">
    <property type="entry name" value="NADP_OxRdtase_dom"/>
</dbReference>
<dbReference type="InterPro" id="IPR036812">
    <property type="entry name" value="NAD(P)_OxRdtase_dom_sf"/>
</dbReference>
<evidence type="ECO:0000313" key="3">
    <source>
        <dbReference type="Proteomes" id="UP000066042"/>
    </source>
</evidence>
<keyword evidence="2" id="KW-0560">Oxidoreductase</keyword>
<dbReference type="InterPro" id="IPR018170">
    <property type="entry name" value="Aldo/ket_reductase_CS"/>
</dbReference>